<protein>
    <submittedName>
        <fullName evidence="2">Uncharacterized protein</fullName>
    </submittedName>
</protein>
<reference evidence="2" key="1">
    <citation type="submission" date="2024-08" db="EMBL/GenBank/DDBJ databases">
        <authorList>
            <person name="Chaddad Z."/>
            <person name="Lamrabet M."/>
            <person name="Bouhnik O."/>
            <person name="Alami S."/>
            <person name="Wipf D."/>
            <person name="Courty P.E."/>
            <person name="Missbah El Idrissi M."/>
        </authorList>
    </citation>
    <scope>NUCLEOTIDE SEQUENCE</scope>
    <source>
        <strain evidence="2">LLZ17</strain>
    </source>
</reference>
<dbReference type="AlphaFoldDB" id="A0AB39XM01"/>
<keyword evidence="1" id="KW-0812">Transmembrane</keyword>
<sequence>MLELVFKWGPPIVGVMTQLVKAFDDRSTLPERVRRILYKEFLTGQEELDRAKAAEEDIRKVAIEQDEEKIRGLLEYRRLRLEHAMNLFAVAANALKGVERAWSLYYFAICAAKLGYSIPAERELLKAKTESKKLRKDLLAKAPGRIGMLTVMFAISAGVLTSLVWGWWLPGLLVGLIWLFAAAVFNSANPEDAAELVALRELDETIAPDDPKSRWPVPRWALQYASAKS</sequence>
<keyword evidence="1" id="KW-1133">Transmembrane helix</keyword>
<accession>A0AB39XM01</accession>
<organism evidence="2">
    <name type="scientific">Bradyrhizobium sp. LLZ17</name>
    <dbReference type="NCBI Taxonomy" id="3239388"/>
    <lineage>
        <taxon>Bacteria</taxon>
        <taxon>Pseudomonadati</taxon>
        <taxon>Pseudomonadota</taxon>
        <taxon>Alphaproteobacteria</taxon>
        <taxon>Hyphomicrobiales</taxon>
        <taxon>Nitrobacteraceae</taxon>
        <taxon>Bradyrhizobium</taxon>
    </lineage>
</organism>
<name>A0AB39XM01_9BRAD</name>
<feature type="transmembrane region" description="Helical" evidence="1">
    <location>
        <begin position="167"/>
        <end position="185"/>
    </location>
</feature>
<feature type="transmembrane region" description="Helical" evidence="1">
    <location>
        <begin position="142"/>
        <end position="161"/>
    </location>
</feature>
<gene>
    <name evidence="2" type="ORF">AB8Z38_03060</name>
</gene>
<keyword evidence="1" id="KW-0472">Membrane</keyword>
<evidence type="ECO:0000256" key="1">
    <source>
        <dbReference type="SAM" id="Phobius"/>
    </source>
</evidence>
<dbReference type="EMBL" id="CP165734">
    <property type="protein sequence ID" value="XDV58516.1"/>
    <property type="molecule type" value="Genomic_DNA"/>
</dbReference>
<dbReference type="RefSeq" id="WP_369723079.1">
    <property type="nucleotide sequence ID" value="NZ_CP165734.1"/>
</dbReference>
<proteinExistence type="predicted"/>
<evidence type="ECO:0000313" key="2">
    <source>
        <dbReference type="EMBL" id="XDV58516.1"/>
    </source>
</evidence>